<gene>
    <name evidence="2" type="ORF">WAE58_11675</name>
</gene>
<comment type="caution">
    <text evidence="2">The sequence shown here is derived from an EMBL/GenBank/DDBJ whole genome shotgun (WGS) entry which is preliminary data.</text>
</comment>
<evidence type="ECO:0000256" key="1">
    <source>
        <dbReference type="SAM" id="SignalP"/>
    </source>
</evidence>
<protein>
    <recommendedName>
        <fullName evidence="4">DUF4836 family protein</fullName>
    </recommendedName>
</protein>
<keyword evidence="3" id="KW-1185">Reference proteome</keyword>
<reference evidence="2 3" key="1">
    <citation type="submission" date="2024-03" db="EMBL/GenBank/DDBJ databases">
        <title>Sequence of Lycoming College Course Isolates.</title>
        <authorList>
            <person name="Plotts O."/>
            <person name="Newman J."/>
        </authorList>
    </citation>
    <scope>NUCLEOTIDE SEQUENCE [LARGE SCALE GENOMIC DNA]</scope>
    <source>
        <strain evidence="2 3">CJB-3</strain>
    </source>
</reference>
<feature type="signal peptide" evidence="1">
    <location>
        <begin position="1"/>
        <end position="22"/>
    </location>
</feature>
<evidence type="ECO:0000313" key="3">
    <source>
        <dbReference type="Proteomes" id="UP001378956"/>
    </source>
</evidence>
<keyword evidence="1" id="KW-0732">Signal</keyword>
<proteinExistence type="predicted"/>
<accession>A0ABU8NN92</accession>
<dbReference type="EMBL" id="JBBEUB010000003">
    <property type="protein sequence ID" value="MEJ2903091.1"/>
    <property type="molecule type" value="Genomic_DNA"/>
</dbReference>
<sequence length="609" mass="68155">MNSLYKCLVALVFASITLSSSAQDLVNKIPSDALAVATIKGKNFTDLMSLKEFNNTFIGKEILSKLSKGTDKVVNSVENLGFDLSSSLYYYNLSNDSVSYNCFLAPVKNAEQLEALYVQANQKFTVKNGIKSYYNSDSTEVAHWNDKFLLFVIGSGKSSYFARPEVVERFKLSQATSVGQAADSLSIAVPVQDEIAVDSTMAVDSLEEVMADTIGYDYGNTFFKDEQKKKTVVAGWVQLMVDDFFTGPNTTSILNNKDFVKSIDEQAEATIWIAGADKLFNTYMPSTYLKGMSFLNGYGSANAKLFLEDKSIRISTSMAFSDEIAGVFKKVLKRKLNKRFLKYINEDKAIGYLAYAMDTKAYLEQYPKLMSKIYGSVYADEIGMAADLFSLLLDEEAISKVVKGDGLFLFNGLSQKEVSYKSMDYNEENFESKEVTKTKKETLPDFLFMMSSEDTRLIDKLIAYGVKKELVKNSSGYYELSVPKSPLALYFMIKEGIIFFGTNKKDMEDIAGNRYVANVSRKHRKALMNTNYAGYFSAKKLFGKIPVEEFASTKKLEKLNNVLNSMGDIYLKSNPVKGNVYSGEINIDIPSNQQNALKYLFSLVEDAQK</sequence>
<evidence type="ECO:0000313" key="2">
    <source>
        <dbReference type="EMBL" id="MEJ2903091.1"/>
    </source>
</evidence>
<dbReference type="Proteomes" id="UP001378956">
    <property type="component" value="Unassembled WGS sequence"/>
</dbReference>
<dbReference type="RefSeq" id="WP_337716519.1">
    <property type="nucleotide sequence ID" value="NZ_JBBEUB010000003.1"/>
</dbReference>
<feature type="chain" id="PRO_5046120127" description="DUF4836 family protein" evidence="1">
    <location>
        <begin position="23"/>
        <end position="609"/>
    </location>
</feature>
<organism evidence="2 3">
    <name type="scientific">Pedobacter panaciterrae</name>
    <dbReference type="NCBI Taxonomy" id="363849"/>
    <lineage>
        <taxon>Bacteria</taxon>
        <taxon>Pseudomonadati</taxon>
        <taxon>Bacteroidota</taxon>
        <taxon>Sphingobacteriia</taxon>
        <taxon>Sphingobacteriales</taxon>
        <taxon>Sphingobacteriaceae</taxon>
        <taxon>Pedobacter</taxon>
    </lineage>
</organism>
<evidence type="ECO:0008006" key="4">
    <source>
        <dbReference type="Google" id="ProtNLM"/>
    </source>
</evidence>
<name>A0ABU8NN92_9SPHI</name>